<proteinExistence type="predicted"/>
<accession>A0AC60QNV2</accession>
<keyword evidence="2" id="KW-1185">Reference proteome</keyword>
<dbReference type="Proteomes" id="UP000805193">
    <property type="component" value="Unassembled WGS sequence"/>
</dbReference>
<gene>
    <name evidence="1" type="ORF">HPB47_017609</name>
</gene>
<protein>
    <submittedName>
        <fullName evidence="1">Uncharacterized protein</fullName>
    </submittedName>
</protein>
<evidence type="ECO:0000313" key="1">
    <source>
        <dbReference type="EMBL" id="KAG0437078.1"/>
    </source>
</evidence>
<reference evidence="1 2" key="1">
    <citation type="journal article" date="2020" name="Cell">
        <title>Large-Scale Comparative Analyses of Tick Genomes Elucidate Their Genetic Diversity and Vector Capacities.</title>
        <authorList>
            <consortium name="Tick Genome and Microbiome Consortium (TIGMIC)"/>
            <person name="Jia N."/>
            <person name="Wang J."/>
            <person name="Shi W."/>
            <person name="Du L."/>
            <person name="Sun Y."/>
            <person name="Zhan W."/>
            <person name="Jiang J.F."/>
            <person name="Wang Q."/>
            <person name="Zhang B."/>
            <person name="Ji P."/>
            <person name="Bell-Sakyi L."/>
            <person name="Cui X.M."/>
            <person name="Yuan T.T."/>
            <person name="Jiang B.G."/>
            <person name="Yang W.F."/>
            <person name="Lam T.T."/>
            <person name="Chang Q.C."/>
            <person name="Ding S.J."/>
            <person name="Wang X.J."/>
            <person name="Zhu J.G."/>
            <person name="Ruan X.D."/>
            <person name="Zhao L."/>
            <person name="Wei J.T."/>
            <person name="Ye R.Z."/>
            <person name="Que T.C."/>
            <person name="Du C.H."/>
            <person name="Zhou Y.H."/>
            <person name="Cheng J.X."/>
            <person name="Dai P.F."/>
            <person name="Guo W.B."/>
            <person name="Han X.H."/>
            <person name="Huang E.J."/>
            <person name="Li L.F."/>
            <person name="Wei W."/>
            <person name="Gao Y.C."/>
            <person name="Liu J.Z."/>
            <person name="Shao H.Z."/>
            <person name="Wang X."/>
            <person name="Wang C.C."/>
            <person name="Yang T.C."/>
            <person name="Huo Q.B."/>
            <person name="Li W."/>
            <person name="Chen H.Y."/>
            <person name="Chen S.E."/>
            <person name="Zhou L.G."/>
            <person name="Ni X.B."/>
            <person name="Tian J.H."/>
            <person name="Sheng Y."/>
            <person name="Liu T."/>
            <person name="Pan Y.S."/>
            <person name="Xia L.Y."/>
            <person name="Li J."/>
            <person name="Zhao F."/>
            <person name="Cao W.C."/>
        </authorList>
    </citation>
    <scope>NUCLEOTIDE SEQUENCE [LARGE SCALE GENOMIC DNA]</scope>
    <source>
        <strain evidence="1">Iper-2018</strain>
    </source>
</reference>
<dbReference type="EMBL" id="JABSTQ010006556">
    <property type="protein sequence ID" value="KAG0437078.1"/>
    <property type="molecule type" value="Genomic_DNA"/>
</dbReference>
<organism evidence="1 2">
    <name type="scientific">Ixodes persulcatus</name>
    <name type="common">Taiga tick</name>
    <dbReference type="NCBI Taxonomy" id="34615"/>
    <lineage>
        <taxon>Eukaryota</taxon>
        <taxon>Metazoa</taxon>
        <taxon>Ecdysozoa</taxon>
        <taxon>Arthropoda</taxon>
        <taxon>Chelicerata</taxon>
        <taxon>Arachnida</taxon>
        <taxon>Acari</taxon>
        <taxon>Parasitiformes</taxon>
        <taxon>Ixodida</taxon>
        <taxon>Ixodoidea</taxon>
        <taxon>Ixodidae</taxon>
        <taxon>Ixodinae</taxon>
        <taxon>Ixodes</taxon>
    </lineage>
</organism>
<name>A0AC60QNV2_IXOPE</name>
<sequence length="114" mass="12380">MDEAEAEVATGEMWPQTPSVKEMIGDNLVAKKDDAVVTAQQDTTKEKKQTKEDAERYGKCFPQVSGKLKETNAEEDELTPDSDTEAMEEVDANQAAKRQGELFQASPEVGGGDG</sequence>
<comment type="caution">
    <text evidence="1">The sequence shown here is derived from an EMBL/GenBank/DDBJ whole genome shotgun (WGS) entry which is preliminary data.</text>
</comment>
<evidence type="ECO:0000313" key="2">
    <source>
        <dbReference type="Proteomes" id="UP000805193"/>
    </source>
</evidence>